<dbReference type="InterPro" id="IPR020846">
    <property type="entry name" value="MFS_dom"/>
</dbReference>
<dbReference type="GO" id="GO:0022857">
    <property type="term" value="F:transmembrane transporter activity"/>
    <property type="evidence" value="ECO:0007669"/>
    <property type="project" value="InterPro"/>
</dbReference>
<feature type="transmembrane region" description="Helical" evidence="1">
    <location>
        <begin position="62"/>
        <end position="82"/>
    </location>
</feature>
<dbReference type="EMBL" id="FNVN01000002">
    <property type="protein sequence ID" value="SEG40673.1"/>
    <property type="molecule type" value="Genomic_DNA"/>
</dbReference>
<dbReference type="PROSITE" id="PS50850">
    <property type="entry name" value="MFS"/>
    <property type="match status" value="1"/>
</dbReference>
<feature type="transmembrane region" description="Helical" evidence="1">
    <location>
        <begin position="94"/>
        <end position="115"/>
    </location>
</feature>
<keyword evidence="5" id="KW-1185">Reference proteome</keyword>
<dbReference type="AlphaFoldDB" id="A0A1H5ZVW6"/>
<dbReference type="RefSeq" id="WP_103991892.1">
    <property type="nucleotide sequence ID" value="NZ_CP031311.1"/>
</dbReference>
<feature type="transmembrane region" description="Helical" evidence="1">
    <location>
        <begin position="349"/>
        <end position="369"/>
    </location>
</feature>
<dbReference type="GeneID" id="39858363"/>
<sequence>MGSGNDADICAEGESHPVTRRGTRIRLAVGVWGVLVSQVFLYPGVEDIVGALGGGGTIRAGMWFLVAEFAAFVAFASVWGAASDAVGRRMPLAAAGALGGAAGYLVLAAAPTIGLPFAGVLVVRLLGGAATIGAFSLAITALADLAGGNGRNMGAAGIAIGLGAALGSVVGGRLADADPLYPLYAAAATLVAVAVLFATVSEELPSGERLRVADVLGRLRRRPVLAVPYAFGFIDRMTAGFFALVGVYYFRESFGLDAAGAGLALAAFFVPFALLQYPAGVLSDRVGRAVPVIVGSICYGLGIVAVGVAPVLWVAIAAMVAVGALGALVAPATMALVTDVASVETRGAALGGFNVFGSLGFLAGFLLGGTTTSTAGYLAAFLVVGLSEVAIATVAARAVWRISGSDSDSESDYSWPETRTGS</sequence>
<evidence type="ECO:0000313" key="6">
    <source>
        <dbReference type="Proteomes" id="UP000296733"/>
    </source>
</evidence>
<feature type="transmembrane region" description="Helical" evidence="1">
    <location>
        <begin position="315"/>
        <end position="337"/>
    </location>
</feature>
<evidence type="ECO:0000313" key="3">
    <source>
        <dbReference type="EMBL" id="QCC47908.1"/>
    </source>
</evidence>
<dbReference type="GO" id="GO:0005886">
    <property type="term" value="C:plasma membrane"/>
    <property type="evidence" value="ECO:0007669"/>
    <property type="project" value="TreeGrafter"/>
</dbReference>
<feature type="transmembrane region" description="Helical" evidence="1">
    <location>
        <begin position="25"/>
        <end position="42"/>
    </location>
</feature>
<reference evidence="3 6" key="2">
    <citation type="journal article" date="2019" name="Nat. Commun.">
        <title>A new type of DNA phosphorothioation-based antiviral system in archaea.</title>
        <authorList>
            <person name="Xiong L."/>
            <person name="Liu S."/>
            <person name="Chen S."/>
            <person name="Xiao Y."/>
            <person name="Zhu B."/>
            <person name="Gao Y."/>
            <person name="Zhang Y."/>
            <person name="Chen B."/>
            <person name="Luo J."/>
            <person name="Deng Z."/>
            <person name="Chen X."/>
            <person name="Wang L."/>
            <person name="Chen S."/>
        </authorList>
    </citation>
    <scope>NUCLEOTIDE SEQUENCE [LARGE SCALE GENOMIC DNA]</scope>
    <source>
        <strain evidence="3 6">CGMCC 1.10331</strain>
    </source>
</reference>
<dbReference type="Gene3D" id="1.20.1250.20">
    <property type="entry name" value="MFS general substrate transporter like domains"/>
    <property type="match status" value="2"/>
</dbReference>
<evidence type="ECO:0000313" key="5">
    <source>
        <dbReference type="Proteomes" id="UP000236740"/>
    </source>
</evidence>
<keyword evidence="1" id="KW-0812">Transmembrane</keyword>
<feature type="transmembrane region" description="Helical" evidence="1">
    <location>
        <begin position="121"/>
        <end position="143"/>
    </location>
</feature>
<dbReference type="Proteomes" id="UP000236740">
    <property type="component" value="Unassembled WGS sequence"/>
</dbReference>
<accession>A0A1H5ZVW6</accession>
<dbReference type="KEGG" id="hlm:DV707_09690"/>
<feature type="domain" description="Major facilitator superfamily (MFS) profile" evidence="2">
    <location>
        <begin position="224"/>
        <end position="422"/>
    </location>
</feature>
<dbReference type="EMBL" id="CP031311">
    <property type="protein sequence ID" value="QCC47908.1"/>
    <property type="molecule type" value="Genomic_DNA"/>
</dbReference>
<dbReference type="SUPFAM" id="SSF103473">
    <property type="entry name" value="MFS general substrate transporter"/>
    <property type="match status" value="1"/>
</dbReference>
<feature type="transmembrane region" description="Helical" evidence="1">
    <location>
        <begin position="375"/>
        <end position="400"/>
    </location>
</feature>
<dbReference type="InterPro" id="IPR036259">
    <property type="entry name" value="MFS_trans_sf"/>
</dbReference>
<dbReference type="Proteomes" id="UP000296733">
    <property type="component" value="Chromosome"/>
</dbReference>
<proteinExistence type="predicted"/>
<protein>
    <submittedName>
        <fullName evidence="3">MFS transporter</fullName>
    </submittedName>
    <submittedName>
        <fullName evidence="4">Major Facilitator Superfamily protein</fullName>
    </submittedName>
</protein>
<feature type="transmembrane region" description="Helical" evidence="1">
    <location>
        <begin position="256"/>
        <end position="277"/>
    </location>
</feature>
<feature type="transmembrane region" description="Helical" evidence="1">
    <location>
        <begin position="289"/>
        <end position="309"/>
    </location>
</feature>
<dbReference type="OrthoDB" id="343229at2157"/>
<evidence type="ECO:0000259" key="2">
    <source>
        <dbReference type="PROSITE" id="PS50850"/>
    </source>
</evidence>
<keyword evidence="1" id="KW-0472">Membrane</keyword>
<dbReference type="Pfam" id="PF07690">
    <property type="entry name" value="MFS_1"/>
    <property type="match status" value="1"/>
</dbReference>
<organism evidence="4 5">
    <name type="scientific">Halobellus limi</name>
    <dbReference type="NCBI Taxonomy" id="699433"/>
    <lineage>
        <taxon>Archaea</taxon>
        <taxon>Methanobacteriati</taxon>
        <taxon>Methanobacteriota</taxon>
        <taxon>Stenosarchaea group</taxon>
        <taxon>Halobacteria</taxon>
        <taxon>Halobacteriales</taxon>
        <taxon>Haloferacaceae</taxon>
        <taxon>Halobellus</taxon>
    </lineage>
</organism>
<feature type="transmembrane region" description="Helical" evidence="1">
    <location>
        <begin position="226"/>
        <end position="250"/>
    </location>
</feature>
<name>A0A1H5ZVW6_9EURY</name>
<dbReference type="InterPro" id="IPR011701">
    <property type="entry name" value="MFS"/>
</dbReference>
<keyword evidence="1" id="KW-1133">Transmembrane helix</keyword>
<evidence type="ECO:0000313" key="4">
    <source>
        <dbReference type="EMBL" id="SEG40673.1"/>
    </source>
</evidence>
<reference evidence="4 5" key="1">
    <citation type="submission" date="2016-10" db="EMBL/GenBank/DDBJ databases">
        <authorList>
            <person name="de Groot N.N."/>
        </authorList>
    </citation>
    <scope>NUCLEOTIDE SEQUENCE [LARGE SCALE GENOMIC DNA]</scope>
    <source>
        <strain evidence="4 5">CGMCC 1.10331</strain>
    </source>
</reference>
<evidence type="ECO:0000256" key="1">
    <source>
        <dbReference type="SAM" id="Phobius"/>
    </source>
</evidence>
<feature type="transmembrane region" description="Helical" evidence="1">
    <location>
        <begin position="181"/>
        <end position="201"/>
    </location>
</feature>
<dbReference type="PANTHER" id="PTHR23521:SF2">
    <property type="entry name" value="TRANSPORTER MFS SUPERFAMILY"/>
    <property type="match status" value="1"/>
</dbReference>
<gene>
    <name evidence="3" type="ORF">DV707_09690</name>
    <name evidence="4" type="ORF">SAMN04488133_2219</name>
</gene>
<feature type="transmembrane region" description="Helical" evidence="1">
    <location>
        <begin position="155"/>
        <end position="175"/>
    </location>
</feature>
<dbReference type="PANTHER" id="PTHR23521">
    <property type="entry name" value="TRANSPORTER MFS SUPERFAMILY"/>
    <property type="match status" value="1"/>
</dbReference>